<evidence type="ECO:0000313" key="6">
    <source>
        <dbReference type="EMBL" id="VEP14777.1"/>
    </source>
</evidence>
<reference evidence="6 7" key="1">
    <citation type="submission" date="2019-01" db="EMBL/GenBank/DDBJ databases">
        <authorList>
            <person name="Brito A."/>
        </authorList>
    </citation>
    <scope>NUCLEOTIDE SEQUENCE [LARGE SCALE GENOMIC DNA]</scope>
    <source>
        <strain evidence="6">1</strain>
    </source>
</reference>
<comment type="similarity">
    <text evidence="1">Belongs to the glycosyl hydrolase 13 family. Sucrose phosphorylase subfamily.</text>
</comment>
<evidence type="ECO:0000256" key="2">
    <source>
        <dbReference type="ARBA" id="ARBA00022676"/>
    </source>
</evidence>
<dbReference type="AlphaFoldDB" id="A0A563VTK2"/>
<dbReference type="Gene3D" id="2.60.40.1180">
    <property type="entry name" value="Golgi alpha-mannosidase II"/>
    <property type="match status" value="1"/>
</dbReference>
<feature type="binding site" evidence="4">
    <location>
        <position position="154"/>
    </location>
    <ligand>
        <name>substrate</name>
    </ligand>
</feature>
<evidence type="ECO:0000259" key="5">
    <source>
        <dbReference type="SMART" id="SM00642"/>
    </source>
</evidence>
<dbReference type="PANTHER" id="PTHR38784">
    <property type="entry name" value="SUCROSE PHOSPHORYLASE"/>
    <property type="match status" value="1"/>
</dbReference>
<evidence type="ECO:0000256" key="4">
    <source>
        <dbReference type="PIRSR" id="PIRSR003059-2"/>
    </source>
</evidence>
<dbReference type="Pfam" id="PF00128">
    <property type="entry name" value="Alpha-amylase"/>
    <property type="match status" value="1"/>
</dbReference>
<keyword evidence="2 6" id="KW-0328">Glycosyltransferase</keyword>
<feature type="binding site" evidence="4">
    <location>
        <begin position="247"/>
        <end position="249"/>
    </location>
    <ligand>
        <name>substrate</name>
    </ligand>
</feature>
<dbReference type="CDD" id="cd11356">
    <property type="entry name" value="AmyAc_Sucrose_phosphorylase-like_1"/>
    <property type="match status" value="1"/>
</dbReference>
<protein>
    <submittedName>
        <fullName evidence="6">Putative sucrose phosphorylase</fullName>
        <ecNumber evidence="6">2.4.1.7</ecNumber>
    </submittedName>
</protein>
<proteinExistence type="inferred from homology"/>
<keyword evidence="7" id="KW-1185">Reference proteome</keyword>
<dbReference type="SUPFAM" id="SSF51445">
    <property type="entry name" value="(Trans)glycosidases"/>
    <property type="match status" value="1"/>
</dbReference>
<feature type="binding site" evidence="4">
    <location>
        <position position="463"/>
    </location>
    <ligand>
        <name>substrate</name>
    </ligand>
</feature>
<dbReference type="SMART" id="SM00642">
    <property type="entry name" value="Aamy"/>
    <property type="match status" value="1"/>
</dbReference>
<dbReference type="Gene3D" id="3.20.20.80">
    <property type="entry name" value="Glycosidases"/>
    <property type="match status" value="1"/>
</dbReference>
<dbReference type="Proteomes" id="UP000320055">
    <property type="component" value="Unassembled WGS sequence"/>
</dbReference>
<evidence type="ECO:0000313" key="7">
    <source>
        <dbReference type="Proteomes" id="UP000320055"/>
    </source>
</evidence>
<organism evidence="6 7">
    <name type="scientific">Hyella patelloides LEGE 07179</name>
    <dbReference type="NCBI Taxonomy" id="945734"/>
    <lineage>
        <taxon>Bacteria</taxon>
        <taxon>Bacillati</taxon>
        <taxon>Cyanobacteriota</taxon>
        <taxon>Cyanophyceae</taxon>
        <taxon>Pleurocapsales</taxon>
        <taxon>Hyellaceae</taxon>
        <taxon>Hyella</taxon>
    </lineage>
</organism>
<dbReference type="RefSeq" id="WP_144873594.1">
    <property type="nucleotide sequence ID" value="NZ_LR214029.1"/>
</dbReference>
<evidence type="ECO:0000256" key="3">
    <source>
        <dbReference type="ARBA" id="ARBA00022679"/>
    </source>
</evidence>
<keyword evidence="3 6" id="KW-0808">Transferase</keyword>
<accession>A0A563VTK2</accession>
<dbReference type="OrthoDB" id="9805159at2"/>
<dbReference type="EC" id="2.4.1.7" evidence="6"/>
<dbReference type="EMBL" id="CAACVJ010000209">
    <property type="protein sequence ID" value="VEP14777.1"/>
    <property type="molecule type" value="Genomic_DNA"/>
</dbReference>
<name>A0A563VTK2_9CYAN</name>
<dbReference type="GO" id="GO:0005975">
    <property type="term" value="P:carbohydrate metabolic process"/>
    <property type="evidence" value="ECO:0007669"/>
    <property type="project" value="InterPro"/>
</dbReference>
<dbReference type="InterPro" id="IPR033746">
    <property type="entry name" value="GGa_phosphorylase"/>
</dbReference>
<dbReference type="InterPro" id="IPR045857">
    <property type="entry name" value="O16G_dom_2"/>
</dbReference>
<dbReference type="InterPro" id="IPR006047">
    <property type="entry name" value="GH13_cat_dom"/>
</dbReference>
<dbReference type="PANTHER" id="PTHR38784:SF1">
    <property type="entry name" value="SUCROSE PHOSPHORYLASE"/>
    <property type="match status" value="1"/>
</dbReference>
<gene>
    <name evidence="6" type="primary">ycjM</name>
    <name evidence="6" type="ORF">H1P_2870003</name>
</gene>
<dbReference type="InterPro" id="IPR013780">
    <property type="entry name" value="Glyco_hydro_b"/>
</dbReference>
<dbReference type="GO" id="GO:0009018">
    <property type="term" value="F:sucrose phosphorylase activity"/>
    <property type="evidence" value="ECO:0007669"/>
    <property type="project" value="UniProtKB-EC"/>
</dbReference>
<dbReference type="InterPro" id="IPR016377">
    <property type="entry name" value="Sucrose_GGa_phosphorylase-rel"/>
</dbReference>
<evidence type="ECO:0000256" key="1">
    <source>
        <dbReference type="ARBA" id="ARBA00008452"/>
    </source>
</evidence>
<feature type="binding site" evidence="4">
    <location>
        <position position="116"/>
    </location>
    <ligand>
        <name>substrate</name>
    </ligand>
</feature>
<dbReference type="Gene3D" id="3.90.400.10">
    <property type="entry name" value="Oligo-1,6-glucosidase, Domain 2"/>
    <property type="match status" value="1"/>
</dbReference>
<feature type="binding site" evidence="4">
    <location>
        <begin position="356"/>
        <end position="357"/>
    </location>
    <ligand>
        <name>substrate</name>
    </ligand>
</feature>
<dbReference type="InterPro" id="IPR017853">
    <property type="entry name" value="GH"/>
</dbReference>
<feature type="domain" description="Glycosyl hydrolase family 13 catalytic" evidence="5">
    <location>
        <begin position="70"/>
        <end position="417"/>
    </location>
</feature>
<dbReference type="PIRSF" id="PIRSF003059">
    <property type="entry name" value="Sucrose_phosphorylase"/>
    <property type="match status" value="1"/>
</dbReference>
<sequence>MPISKQTSPEKQHQHSKHWQHFLFRVKPLLEKVYKDQKIVDRLSEQIFSLLQEHFSDSVAENLDKWSQNEVIVITYGDSICTPEEAPLVTLNRFLENLQDTITGVHILPFCPYSSDDGFSVIDYLQVNSEIGDWQGVEAIAQKFDLMADLVLNHISSKSVWFEQFKQGIKPGCDYFIEADPQEDLSEVVRPRSTPLLVEVDTAQGTKYVWATFSEDQIDLNYSNPDVVIEVLKIILFYLQKGAKYIRLDAVGFLWKSIGTSCMHLPQTHALIKLFREITQMLNPDVALITETNVPNKENLSYFGNRDEAHLIYNFSLPPLILNALLQGKSDHLKTWMMSMPPAPTGCAYFNFAASHDGIGLRPTEGLLLEDECNTLLKMMQEFGGKISMRTKPDGTESPYEINISWFDAMKGTAQGEDRWHIERFLCSQTIMMAVEGIPAFYIHSLLATSNDYAGLAKTGRNRSINRYKWDYTELKNKLNDFNSPQAIVMEEMSRRIKIRRRQPAFHPNATQYTLHPMNKALFAFWRQSIYRDQSIFCINNLSDRTQELLLSDINLICIDPWHDLLSGKVIEDISDRFILEPYQCAWITNQEF</sequence>